<name>A0A238JII2_9RHOB</name>
<sequence>MFSHIKGKINLAVVNAADKGNPVAKRVVANEMQKFVETLPAQSPLVQEDLMIPDFTRPLPEAEQGGMFGDYELVPLVPKPVSGSDLVGRRIASVMTRLGSYGMGDFGFVGLLFEDEDWLIIPITGAAHWVQVDGRILEPDGEGEGWIIDGDDRALITRLEGQEITSATLGRVSLSLRLANGAELSIAEETSARPVFSATGLPRAFLPEDNLAEAVFLSPSGELSV</sequence>
<organism evidence="1 2">
    <name type="scientific">Pelagimonas phthalicica</name>
    <dbReference type="NCBI Taxonomy" id="1037362"/>
    <lineage>
        <taxon>Bacteria</taxon>
        <taxon>Pseudomonadati</taxon>
        <taxon>Pseudomonadota</taxon>
        <taxon>Alphaproteobacteria</taxon>
        <taxon>Rhodobacterales</taxon>
        <taxon>Roseobacteraceae</taxon>
        <taxon>Pelagimonas</taxon>
    </lineage>
</organism>
<dbReference type="AlphaFoldDB" id="A0A238JII2"/>
<gene>
    <name evidence="1" type="ORF">TRP8649_03891</name>
</gene>
<evidence type="ECO:0000313" key="1">
    <source>
        <dbReference type="EMBL" id="SMX29752.1"/>
    </source>
</evidence>
<keyword evidence="2" id="KW-1185">Reference proteome</keyword>
<dbReference type="EMBL" id="FXXP01000003">
    <property type="protein sequence ID" value="SMX29752.1"/>
    <property type="molecule type" value="Genomic_DNA"/>
</dbReference>
<accession>A0A238JII2</accession>
<protein>
    <submittedName>
        <fullName evidence="1">Uncharacterized protein</fullName>
    </submittedName>
</protein>
<proteinExistence type="predicted"/>
<evidence type="ECO:0000313" key="2">
    <source>
        <dbReference type="Proteomes" id="UP000225972"/>
    </source>
</evidence>
<dbReference type="Proteomes" id="UP000225972">
    <property type="component" value="Unassembled WGS sequence"/>
</dbReference>
<reference evidence="2" key="1">
    <citation type="submission" date="2017-05" db="EMBL/GenBank/DDBJ databases">
        <authorList>
            <person name="Rodrigo-Torres L."/>
            <person name="Arahal R. D."/>
            <person name="Lucena T."/>
        </authorList>
    </citation>
    <scope>NUCLEOTIDE SEQUENCE [LARGE SCALE GENOMIC DNA]</scope>
    <source>
        <strain evidence="2">CECT 8649</strain>
    </source>
</reference>